<evidence type="ECO:0000256" key="3">
    <source>
        <dbReference type="SAM" id="MobiDB-lite"/>
    </source>
</evidence>
<comment type="subcellular location">
    <subcellularLocation>
        <location evidence="2">Nucleus</location>
    </subcellularLocation>
</comment>
<dbReference type="PANTHER" id="PTHR12395:SF9">
    <property type="entry name" value="DECAPPING AND EXORIBONUCLEASE PROTEIN"/>
    <property type="match status" value="1"/>
</dbReference>
<dbReference type="EnsemblPlants" id="Zm00001eb287280_T002">
    <property type="protein sequence ID" value="Zm00001eb287280_P002"/>
    <property type="gene ID" value="Zm00001eb287280"/>
</dbReference>
<dbReference type="GO" id="GO:0004534">
    <property type="term" value="F:5'-3' RNA exonuclease activity"/>
    <property type="evidence" value="ECO:0007669"/>
    <property type="project" value="EnsemblPlants"/>
</dbReference>
<dbReference type="Pfam" id="PF08652">
    <property type="entry name" value="RAI1"/>
    <property type="match status" value="1"/>
</dbReference>
<dbReference type="GeneID" id="103630321"/>
<dbReference type="PANTHER" id="PTHR12395">
    <property type="entry name" value="DOM-3 RELATED"/>
    <property type="match status" value="1"/>
</dbReference>
<feature type="region of interest" description="Disordered" evidence="3">
    <location>
        <begin position="1"/>
        <end position="125"/>
    </location>
</feature>
<feature type="domain" description="RAI1-like" evidence="4">
    <location>
        <begin position="212"/>
        <end position="511"/>
    </location>
</feature>
<feature type="compositionally biased region" description="Acidic residues" evidence="3">
    <location>
        <begin position="1"/>
        <end position="14"/>
    </location>
</feature>
<comment type="similarity">
    <text evidence="1 2">Belongs to the DXO/Dom3Z family.</text>
</comment>
<reference evidence="6" key="3">
    <citation type="submission" date="2019-07" db="EMBL/GenBank/DDBJ databases">
        <authorList>
            <person name="Seetharam A."/>
            <person name="Woodhouse M."/>
            <person name="Cannon E."/>
        </authorList>
    </citation>
    <scope>NUCLEOTIDE SEQUENCE [LARGE SCALE GENOMIC DNA]</scope>
    <source>
        <strain evidence="6">cv. B73</strain>
    </source>
</reference>
<dbReference type="Proteomes" id="UP000007305">
    <property type="component" value="Chromosome 6"/>
</dbReference>
<dbReference type="GO" id="GO:0046872">
    <property type="term" value="F:metal ion binding"/>
    <property type="evidence" value="ECO:0007669"/>
    <property type="project" value="UniProtKB-KW"/>
</dbReference>
<reference evidence="5" key="2">
    <citation type="submission" date="2015-12" db="EMBL/GenBank/DDBJ databases">
        <title>Update maize B73 reference genome by single molecule sequencing technologies.</title>
        <authorList>
            <consortium name="Maize Genome Sequencing Project"/>
            <person name="Ware D."/>
        </authorList>
    </citation>
    <scope>NUCLEOTIDE SEQUENCE</scope>
    <source>
        <tissue evidence="5">Seedling</tissue>
    </source>
</reference>
<dbReference type="InterPro" id="IPR013961">
    <property type="entry name" value="RAI1"/>
</dbReference>
<keyword evidence="2" id="KW-0378">Hydrolase</keyword>
<evidence type="ECO:0000259" key="4">
    <source>
        <dbReference type="Pfam" id="PF08652"/>
    </source>
</evidence>
<dbReference type="AlphaFoldDB" id="A0A1D6M3E5"/>
<accession>A0A1D6M3E5</accession>
<dbReference type="KEGG" id="zma:103630321"/>
<keyword evidence="2" id="KW-0540">Nuclease</keyword>
<sequence length="530" mass="58723">MDFSEQDVDVFGEDYDVHDGGAEAEAEADGGGDSSGSSSPSSSSSSSAAASSSSSSGGSSLSSSGGAAGEGEDGADAGDGEEYDSSNLIATRSAGAAGYLDDERREYENQEVEEERDLFGSDNEEYVRTPARSHYLVPVLPPIRNTNNHSRGGFGGRGGRGPPLLPRPGGHPGRHNFGYGRFGNGRHVEGLVSDMKLNKSEETLSRKAVTFQEPCEIACLSRVEGGEVYFDDRSLRLFKREICEYRGADLNKGFESYIEKRDLGSEGFGDLLACIRNSNILLQNTIHFVTYRNNLNKILATAYLREPWKMGVHKRRGVVYLDVHKLPERPKSEVERKRCYWGYSFENLATENSFSDDGRGIDANVEFCSVIKTKLGAHRIVMGAEMDCCDATDDGRRFYVELKTSRELEYHTVEAYEKEKLLRFWIQSFLAGVPYVVVGFRNDAGILVRTERLRTKDITQKVKAKNYWQGGVCLAFADEVLCWLYGTVKENEDYVLQFVHPFNRLELLRAQSPCPEAITLHVQQLSGAAD</sequence>
<dbReference type="STRING" id="4577.A0A1D6M3E5"/>
<feature type="compositionally biased region" description="Acidic residues" evidence="3">
    <location>
        <begin position="70"/>
        <end position="84"/>
    </location>
</feature>
<dbReference type="GO" id="GO:0005634">
    <property type="term" value="C:nucleus"/>
    <property type="evidence" value="ECO:0000318"/>
    <property type="project" value="GO_Central"/>
</dbReference>
<reference evidence="6" key="4">
    <citation type="submission" date="2021-05" db="UniProtKB">
        <authorList>
            <consortium name="EnsemblPlants"/>
        </authorList>
    </citation>
    <scope>IDENTIFICATION</scope>
    <source>
        <strain evidence="6">cv. B73</strain>
    </source>
</reference>
<dbReference type="GO" id="GO:0000956">
    <property type="term" value="P:nuclear-transcribed mRNA catabolic process"/>
    <property type="evidence" value="ECO:0000318"/>
    <property type="project" value="GO_Central"/>
</dbReference>
<proteinExistence type="evidence at protein level"/>
<reference evidence="7" key="1">
    <citation type="journal article" date="2009" name="Science">
        <title>The B73 maize genome: complexity, diversity, and dynamics.</title>
        <authorList>
            <person name="Schnable P.S."/>
            <person name="Ware D."/>
            <person name="Fulton R.S."/>
            <person name="Stein J.C."/>
            <person name="Wei F."/>
            <person name="Pasternak S."/>
            <person name="Liang C."/>
            <person name="Zhang J."/>
            <person name="Fulton L."/>
            <person name="Graves T.A."/>
            <person name="Minx P."/>
            <person name="Reily A.D."/>
            <person name="Courtney L."/>
            <person name="Kruchowski S.S."/>
            <person name="Tomlinson C."/>
            <person name="Strong C."/>
            <person name="Delehaunty K."/>
            <person name="Fronick C."/>
            <person name="Courtney B."/>
            <person name="Rock S.M."/>
            <person name="Belter E."/>
            <person name="Du F."/>
            <person name="Kim K."/>
            <person name="Abbott R.M."/>
            <person name="Cotton M."/>
            <person name="Levy A."/>
            <person name="Marchetto P."/>
            <person name="Ochoa K."/>
            <person name="Jackson S.M."/>
            <person name="Gillam B."/>
            <person name="Chen W."/>
            <person name="Yan L."/>
            <person name="Higginbotham J."/>
            <person name="Cardenas M."/>
            <person name="Waligorski J."/>
            <person name="Applebaum E."/>
            <person name="Phelps L."/>
            <person name="Falcone J."/>
            <person name="Kanchi K."/>
            <person name="Thane T."/>
            <person name="Scimone A."/>
            <person name="Thane N."/>
            <person name="Henke J."/>
            <person name="Wang T."/>
            <person name="Ruppert J."/>
            <person name="Shah N."/>
            <person name="Rotter K."/>
            <person name="Hodges J."/>
            <person name="Ingenthron E."/>
            <person name="Cordes M."/>
            <person name="Kohlberg S."/>
            <person name="Sgro J."/>
            <person name="Delgado B."/>
            <person name="Mead K."/>
            <person name="Chinwalla A."/>
            <person name="Leonard S."/>
            <person name="Crouse K."/>
            <person name="Collura K."/>
            <person name="Kudrna D."/>
            <person name="Currie J."/>
            <person name="He R."/>
            <person name="Angelova A."/>
            <person name="Rajasekar S."/>
            <person name="Mueller T."/>
            <person name="Lomeli R."/>
            <person name="Scara G."/>
            <person name="Ko A."/>
            <person name="Delaney K."/>
            <person name="Wissotski M."/>
            <person name="Lopez G."/>
            <person name="Campos D."/>
            <person name="Braidotti M."/>
            <person name="Ashley E."/>
            <person name="Golser W."/>
            <person name="Kim H."/>
            <person name="Lee S."/>
            <person name="Lin J."/>
            <person name="Dujmic Z."/>
            <person name="Kim W."/>
            <person name="Talag J."/>
            <person name="Zuccolo A."/>
            <person name="Fan C."/>
            <person name="Sebastian A."/>
            <person name="Kramer M."/>
            <person name="Spiegel L."/>
            <person name="Nascimento L."/>
            <person name="Zutavern T."/>
            <person name="Miller B."/>
            <person name="Ambroise C."/>
            <person name="Muller S."/>
            <person name="Spooner W."/>
            <person name="Narechania A."/>
            <person name="Ren L."/>
            <person name="Wei S."/>
            <person name="Kumari S."/>
            <person name="Faga B."/>
            <person name="Levy M.J."/>
            <person name="McMahan L."/>
            <person name="Van Buren P."/>
            <person name="Vaughn M.W."/>
            <person name="Ying K."/>
            <person name="Yeh C.-T."/>
            <person name="Emrich S.J."/>
            <person name="Jia Y."/>
            <person name="Kalyanaraman A."/>
            <person name="Hsia A.-P."/>
            <person name="Barbazuk W.B."/>
            <person name="Baucom R.S."/>
            <person name="Brutnell T.P."/>
            <person name="Carpita N.C."/>
            <person name="Chaparro C."/>
            <person name="Chia J.-M."/>
            <person name="Deragon J.-M."/>
            <person name="Estill J.C."/>
            <person name="Fu Y."/>
            <person name="Jeddeloh J.A."/>
            <person name="Han Y."/>
            <person name="Lee H."/>
            <person name="Li P."/>
            <person name="Lisch D.R."/>
            <person name="Liu S."/>
            <person name="Liu Z."/>
            <person name="Nagel D.H."/>
            <person name="McCann M.C."/>
            <person name="SanMiguel P."/>
            <person name="Myers A.M."/>
            <person name="Nettleton D."/>
            <person name="Nguyen J."/>
            <person name="Penning B.W."/>
            <person name="Ponnala L."/>
            <person name="Schneider K.L."/>
            <person name="Schwartz D.C."/>
            <person name="Sharma A."/>
            <person name="Soderlund C."/>
            <person name="Springer N.M."/>
            <person name="Sun Q."/>
            <person name="Wang H."/>
            <person name="Waterman M."/>
            <person name="Westerman R."/>
            <person name="Wolfgruber T.K."/>
            <person name="Yang L."/>
            <person name="Yu Y."/>
            <person name="Zhang L."/>
            <person name="Zhou S."/>
            <person name="Zhu Q."/>
            <person name="Bennetzen J.L."/>
            <person name="Dawe R.K."/>
            <person name="Jiang J."/>
            <person name="Jiang N."/>
            <person name="Presting G.G."/>
            <person name="Wessler S.R."/>
            <person name="Aluru S."/>
            <person name="Martienssen R.A."/>
            <person name="Clifton S.W."/>
            <person name="McCombie W.R."/>
            <person name="Wing R.A."/>
            <person name="Wilson R.K."/>
        </authorList>
    </citation>
    <scope>NUCLEOTIDE SEQUENCE [LARGE SCALE GENOMIC DNA]</scope>
    <source>
        <strain evidence="7">cv. B73</strain>
    </source>
</reference>
<dbReference type="IntAct" id="A0A1D6M3E5">
    <property type="interactions" value="2"/>
</dbReference>
<dbReference type="eggNOG" id="KOG1982">
    <property type="taxonomic scope" value="Eukaryota"/>
</dbReference>
<dbReference type="PaxDb" id="4577-GRMZM2G427337_P02"/>
<gene>
    <name evidence="6" type="primary">LOC103630321</name>
    <name evidence="5" type="ORF">ZEAMMB73_Zm00001d038107</name>
</gene>
<dbReference type="Gramene" id="Zm00001eb287280_T002">
    <property type="protein sequence ID" value="Zm00001eb287280_P002"/>
    <property type="gene ID" value="Zm00001eb287280"/>
</dbReference>
<dbReference type="GO" id="GO:0110155">
    <property type="term" value="P:NAD-cap decapping"/>
    <property type="evidence" value="ECO:0000318"/>
    <property type="project" value="GO_Central"/>
</dbReference>
<comment type="function">
    <text evidence="2">Decapping enzyme for NAD-capped RNAs: specifically hydrolyzes the nicotinamide adenine dinucleotide (NAD) cap from a subset of RNAs by removing the entire NAD moiety from the 5'-end of an NAD-capped RNA.</text>
</comment>
<keyword evidence="2" id="KW-0479">Metal-binding</keyword>
<dbReference type="OMA" id="RCYWGYA"/>
<organism evidence="6 7">
    <name type="scientific">Zea mays</name>
    <name type="common">Maize</name>
    <dbReference type="NCBI Taxonomy" id="4577"/>
    <lineage>
        <taxon>Eukaryota</taxon>
        <taxon>Viridiplantae</taxon>
        <taxon>Streptophyta</taxon>
        <taxon>Embryophyta</taxon>
        <taxon>Tracheophyta</taxon>
        <taxon>Spermatophyta</taxon>
        <taxon>Magnoliopsida</taxon>
        <taxon>Liliopsida</taxon>
        <taxon>Poales</taxon>
        <taxon>Poaceae</taxon>
        <taxon>PACMAD clade</taxon>
        <taxon>Panicoideae</taxon>
        <taxon>Andropogonodae</taxon>
        <taxon>Andropogoneae</taxon>
        <taxon>Tripsacinae</taxon>
        <taxon>Zea</taxon>
    </lineage>
</organism>
<dbReference type="InterPro" id="IPR039039">
    <property type="entry name" value="RAI1-like_fam"/>
</dbReference>
<name>A0A1D6M3E5_MAIZE</name>
<keyword evidence="2" id="KW-0547">Nucleotide-binding</keyword>
<dbReference type="RefSeq" id="XP_008649608.1">
    <property type="nucleotide sequence ID" value="XM_008651386.3"/>
</dbReference>
<dbReference type="SMR" id="A0A1D6M3E5"/>
<comment type="cofactor">
    <cofactor evidence="2">
        <name>a divalent metal cation</name>
        <dbReference type="ChEBI" id="CHEBI:60240"/>
    </cofactor>
</comment>
<dbReference type="GO" id="GO:0000175">
    <property type="term" value="F:3'-5'-RNA exonuclease activity"/>
    <property type="evidence" value="ECO:0007669"/>
    <property type="project" value="EnsemblPlants"/>
</dbReference>
<dbReference type="eggNOG" id="KOG2352">
    <property type="taxonomic scope" value="Eukaryota"/>
</dbReference>
<dbReference type="EC" id="3.6.1.-" evidence="2"/>
<keyword evidence="2" id="KW-0694">RNA-binding</keyword>
<dbReference type="GO" id="GO:0034353">
    <property type="term" value="F:mRNA 5'-diphosphatase activity"/>
    <property type="evidence" value="ECO:0000318"/>
    <property type="project" value="GO_Central"/>
</dbReference>
<keyword evidence="8" id="KW-1267">Proteomics identification</keyword>
<feature type="compositionally biased region" description="Low complexity" evidence="3">
    <location>
        <begin position="35"/>
        <end position="65"/>
    </location>
</feature>
<evidence type="ECO:0000313" key="5">
    <source>
        <dbReference type="EMBL" id="AQK85677.1"/>
    </source>
</evidence>
<dbReference type="OrthoDB" id="5853397at2759"/>
<feature type="compositionally biased region" description="Gly residues" evidence="3">
    <location>
        <begin position="152"/>
        <end position="161"/>
    </location>
</feature>
<feature type="region of interest" description="Disordered" evidence="3">
    <location>
        <begin position="140"/>
        <end position="174"/>
    </location>
</feature>
<keyword evidence="7" id="KW-1185">Reference proteome</keyword>
<keyword evidence="2" id="KW-0539">Nucleus</keyword>
<dbReference type="ExpressionAtlas" id="A0A1D6M3E5">
    <property type="expression patterns" value="baseline and differential"/>
</dbReference>
<evidence type="ECO:0007829" key="8">
    <source>
        <dbReference type="PeptideAtlas" id="A0A1D6M3E5"/>
    </source>
</evidence>
<evidence type="ECO:0000256" key="2">
    <source>
        <dbReference type="RuleBase" id="RU367113"/>
    </source>
</evidence>
<evidence type="ECO:0000313" key="6">
    <source>
        <dbReference type="EnsemblPlants" id="Zm00001eb287280_P002"/>
    </source>
</evidence>
<evidence type="ECO:0000313" key="7">
    <source>
        <dbReference type="Proteomes" id="UP000007305"/>
    </source>
</evidence>
<dbReference type="EMBL" id="CM000782">
    <property type="protein sequence ID" value="AQK85677.1"/>
    <property type="molecule type" value="Genomic_DNA"/>
</dbReference>
<dbReference type="GO" id="GO:0005829">
    <property type="term" value="C:cytosol"/>
    <property type="evidence" value="ECO:0000318"/>
    <property type="project" value="GO_Central"/>
</dbReference>
<dbReference type="GO" id="GO:0000166">
    <property type="term" value="F:nucleotide binding"/>
    <property type="evidence" value="ECO:0007669"/>
    <property type="project" value="UniProtKB-KW"/>
</dbReference>
<protein>
    <recommendedName>
        <fullName evidence="2">Decapping nuclease</fullName>
        <ecNumber evidence="2">3.6.1.-</ecNumber>
    </recommendedName>
</protein>
<dbReference type="GO" id="GO:0003723">
    <property type="term" value="F:RNA binding"/>
    <property type="evidence" value="ECO:0007669"/>
    <property type="project" value="UniProtKB-KW"/>
</dbReference>
<evidence type="ECO:0000256" key="1">
    <source>
        <dbReference type="ARBA" id="ARBA00006562"/>
    </source>
</evidence>